<comment type="caution">
    <text evidence="1">The sequence shown here is derived from an EMBL/GenBank/DDBJ whole genome shotgun (WGS) entry which is preliminary data.</text>
</comment>
<evidence type="ECO:0000313" key="1">
    <source>
        <dbReference type="EMBL" id="RPA59385.1"/>
    </source>
</evidence>
<dbReference type="InterPro" id="IPR043746">
    <property type="entry name" value="DUF5691"/>
</dbReference>
<gene>
    <name evidence="1" type="ORF">EF294_12830</name>
</gene>
<proteinExistence type="predicted"/>
<name>A0A3N4GB09_9ACTN</name>
<dbReference type="Pfam" id="PF18944">
    <property type="entry name" value="DUF5691"/>
    <property type="match status" value="1"/>
</dbReference>
<sequence length="492" mass="53464">MSTWDEVVSAALVGVRTRPIDVDGADPLIGEHFTAKKAEPAVLCLQIAALTAAARAATGCEIVSATAIPEMPDDPRPPISPLAAAYAERALTLSPGMAQWCLQRLATSGLRPPAPMLPDLLRRTARSAHVRPAITVIAGSRGRWLARHAPELNAVLDDDAALPATDDLDDSDWTHGELADRTAYLTALRERDPDAARELLASGWATESGTDRELLLPILSRRLSTNDEEFLERALDDRRAKVRAGAAQILDHLDGSEHRQRLITAATALLELDTQRRSLARHHIVRVTLSTAPDPTLARDGISLTAPRSIGVGRHVLTQLVSRIPPRTWEKHFELSPDEIVAAIDADEIGLIHGLCTAAVAFSDSRWATALLAQRKALPMVVSIAERQVVIDTFATLTHERQLVALRALPSPWPDALARSAFNAVLKMVASQETIPRGPATWFDMMATGLPATDIWRATVDAARETYPVVTTQLATLAESLRIRSVLDRELE</sequence>
<organism evidence="1 2">
    <name type="scientific">Gordonia oryzae</name>
    <dbReference type="NCBI Taxonomy" id="2487349"/>
    <lineage>
        <taxon>Bacteria</taxon>
        <taxon>Bacillati</taxon>
        <taxon>Actinomycetota</taxon>
        <taxon>Actinomycetes</taxon>
        <taxon>Mycobacteriales</taxon>
        <taxon>Gordoniaceae</taxon>
        <taxon>Gordonia</taxon>
    </lineage>
</organism>
<accession>A0A3N4GB09</accession>
<dbReference type="OrthoDB" id="262508at2"/>
<dbReference type="AlphaFoldDB" id="A0A3N4GB09"/>
<evidence type="ECO:0000313" key="2">
    <source>
        <dbReference type="Proteomes" id="UP000267536"/>
    </source>
</evidence>
<protein>
    <submittedName>
        <fullName evidence="1">Uncharacterized protein</fullName>
    </submittedName>
</protein>
<dbReference type="RefSeq" id="WP_123930423.1">
    <property type="nucleotide sequence ID" value="NZ_JBPSDP010000008.1"/>
</dbReference>
<dbReference type="EMBL" id="RKMH01000009">
    <property type="protein sequence ID" value="RPA59385.1"/>
    <property type="molecule type" value="Genomic_DNA"/>
</dbReference>
<keyword evidence="2" id="KW-1185">Reference proteome</keyword>
<dbReference type="Proteomes" id="UP000267536">
    <property type="component" value="Unassembled WGS sequence"/>
</dbReference>
<reference evidence="1 2" key="1">
    <citation type="submission" date="2018-11" db="EMBL/GenBank/DDBJ databases">
        <title>Draft genome sequence of Gordonia sp. RS15-1S isolated from rice stems.</title>
        <authorList>
            <person name="Muangham S."/>
        </authorList>
    </citation>
    <scope>NUCLEOTIDE SEQUENCE [LARGE SCALE GENOMIC DNA]</scope>
    <source>
        <strain evidence="1 2">RS15-1S</strain>
    </source>
</reference>